<protein>
    <recommendedName>
        <fullName evidence="1">diguanylate cyclase</fullName>
        <ecNumber evidence="1">2.7.7.65</ecNumber>
    </recommendedName>
</protein>
<dbReference type="AlphaFoldDB" id="A0A1M7CIF0"/>
<evidence type="ECO:0000256" key="1">
    <source>
        <dbReference type="ARBA" id="ARBA00012528"/>
    </source>
</evidence>
<evidence type="ECO:0000313" key="5">
    <source>
        <dbReference type="EMBL" id="SHL66937.1"/>
    </source>
</evidence>
<evidence type="ECO:0000256" key="2">
    <source>
        <dbReference type="ARBA" id="ARBA00034247"/>
    </source>
</evidence>
<evidence type="ECO:0000256" key="3">
    <source>
        <dbReference type="SAM" id="Phobius"/>
    </source>
</evidence>
<dbReference type="Gene3D" id="3.30.70.270">
    <property type="match status" value="1"/>
</dbReference>
<dbReference type="STRING" id="337701.SAMN05444398_104248"/>
<proteinExistence type="predicted"/>
<dbReference type="SUPFAM" id="SSF55073">
    <property type="entry name" value="Nucleotide cyclase"/>
    <property type="match status" value="1"/>
</dbReference>
<gene>
    <name evidence="5" type="ORF">SAMN05444398_104248</name>
</gene>
<dbReference type="PANTHER" id="PTHR45138:SF9">
    <property type="entry name" value="DIGUANYLATE CYCLASE DGCM-RELATED"/>
    <property type="match status" value="1"/>
</dbReference>
<dbReference type="EC" id="2.7.7.65" evidence="1"/>
<dbReference type="InterPro" id="IPR000160">
    <property type="entry name" value="GGDEF_dom"/>
</dbReference>
<dbReference type="EMBL" id="FRBR01000004">
    <property type="protein sequence ID" value="SHL66937.1"/>
    <property type="molecule type" value="Genomic_DNA"/>
</dbReference>
<evidence type="ECO:0000259" key="4">
    <source>
        <dbReference type="PROSITE" id="PS50887"/>
    </source>
</evidence>
<name>A0A1M7CIF0_9RHOB</name>
<organism evidence="5 6">
    <name type="scientific">Roseovarius pacificus</name>
    <dbReference type="NCBI Taxonomy" id="337701"/>
    <lineage>
        <taxon>Bacteria</taxon>
        <taxon>Pseudomonadati</taxon>
        <taxon>Pseudomonadota</taxon>
        <taxon>Alphaproteobacteria</taxon>
        <taxon>Rhodobacterales</taxon>
        <taxon>Roseobacteraceae</taxon>
        <taxon>Roseovarius</taxon>
    </lineage>
</organism>
<accession>A0A1M7CIF0</accession>
<dbReference type="PANTHER" id="PTHR45138">
    <property type="entry name" value="REGULATORY COMPONENTS OF SENSORY TRANSDUCTION SYSTEM"/>
    <property type="match status" value="1"/>
</dbReference>
<dbReference type="InterPro" id="IPR050469">
    <property type="entry name" value="Diguanylate_Cyclase"/>
</dbReference>
<dbReference type="CDD" id="cd01949">
    <property type="entry name" value="GGDEF"/>
    <property type="match status" value="1"/>
</dbReference>
<dbReference type="GO" id="GO:0052621">
    <property type="term" value="F:diguanylate cyclase activity"/>
    <property type="evidence" value="ECO:0007669"/>
    <property type="project" value="UniProtKB-EC"/>
</dbReference>
<sequence length="252" mass="27274">MGPGMQLRLATRNDVRLFTAAVVVAMVCGSVLLNYMVTPTRILRETLISSALIAGMLSAPVAYFIGSRMRDAHDLNRRLRHALSFDPLTGAHTRSNFHSRVARLPRGPMALIVVDIDHFKAINDRFGHQAGDTALQQFVAALMDNCRTGDIVARFGGEEFVILLPGTKAADGCIAANRLCNRVRERPVVVEGTPLQLTASFGVAGLGDPAGIERAIHAADRALYRAKAEGRNRVCLFDADKDMGADPPKARS</sequence>
<keyword evidence="3" id="KW-0472">Membrane</keyword>
<evidence type="ECO:0000313" key="6">
    <source>
        <dbReference type="Proteomes" id="UP000183974"/>
    </source>
</evidence>
<dbReference type="InterPro" id="IPR043128">
    <property type="entry name" value="Rev_trsase/Diguanyl_cyclase"/>
</dbReference>
<feature type="transmembrane region" description="Helical" evidence="3">
    <location>
        <begin position="47"/>
        <end position="66"/>
    </location>
</feature>
<comment type="catalytic activity">
    <reaction evidence="2">
        <text>2 GTP = 3',3'-c-di-GMP + 2 diphosphate</text>
        <dbReference type="Rhea" id="RHEA:24898"/>
        <dbReference type="ChEBI" id="CHEBI:33019"/>
        <dbReference type="ChEBI" id="CHEBI:37565"/>
        <dbReference type="ChEBI" id="CHEBI:58805"/>
        <dbReference type="EC" id="2.7.7.65"/>
    </reaction>
</comment>
<dbReference type="Proteomes" id="UP000183974">
    <property type="component" value="Unassembled WGS sequence"/>
</dbReference>
<feature type="domain" description="GGDEF" evidence="4">
    <location>
        <begin position="107"/>
        <end position="239"/>
    </location>
</feature>
<keyword evidence="3" id="KW-1133">Transmembrane helix</keyword>
<dbReference type="FunFam" id="3.30.70.270:FF:000001">
    <property type="entry name" value="Diguanylate cyclase domain protein"/>
    <property type="match status" value="1"/>
</dbReference>
<keyword evidence="3" id="KW-0812">Transmembrane</keyword>
<reference evidence="5 6" key="1">
    <citation type="submission" date="2016-11" db="EMBL/GenBank/DDBJ databases">
        <authorList>
            <person name="Jaros S."/>
            <person name="Januszkiewicz K."/>
            <person name="Wedrychowicz H."/>
        </authorList>
    </citation>
    <scope>NUCLEOTIDE SEQUENCE [LARGE SCALE GENOMIC DNA]</scope>
    <source>
        <strain evidence="5 6">DSM 29589</strain>
    </source>
</reference>
<dbReference type="NCBIfam" id="TIGR00254">
    <property type="entry name" value="GGDEF"/>
    <property type="match status" value="1"/>
</dbReference>
<keyword evidence="6" id="KW-1185">Reference proteome</keyword>
<dbReference type="InterPro" id="IPR029787">
    <property type="entry name" value="Nucleotide_cyclase"/>
</dbReference>
<dbReference type="PROSITE" id="PS50887">
    <property type="entry name" value="GGDEF"/>
    <property type="match status" value="1"/>
</dbReference>
<feature type="transmembrane region" description="Helical" evidence="3">
    <location>
        <begin position="15"/>
        <end position="35"/>
    </location>
</feature>
<dbReference type="SMART" id="SM00267">
    <property type="entry name" value="GGDEF"/>
    <property type="match status" value="1"/>
</dbReference>
<dbReference type="Pfam" id="PF00990">
    <property type="entry name" value="GGDEF"/>
    <property type="match status" value="1"/>
</dbReference>